<evidence type="ECO:0000256" key="2">
    <source>
        <dbReference type="ARBA" id="ARBA00022664"/>
    </source>
</evidence>
<keyword evidence="10" id="KW-1185">Reference proteome</keyword>
<evidence type="ECO:0000313" key="10">
    <source>
        <dbReference type="Proteomes" id="UP000237105"/>
    </source>
</evidence>
<dbReference type="InterPro" id="IPR001279">
    <property type="entry name" value="Metallo-B-lactamas"/>
</dbReference>
<reference evidence="10" key="1">
    <citation type="submission" date="2016-06" db="EMBL/GenBank/DDBJ databases">
        <title>Parallel loss of symbiosis genes in relatives of nitrogen-fixing non-legume Parasponia.</title>
        <authorList>
            <person name="Van Velzen R."/>
            <person name="Holmer R."/>
            <person name="Bu F."/>
            <person name="Rutten L."/>
            <person name="Van Zeijl A."/>
            <person name="Liu W."/>
            <person name="Santuari L."/>
            <person name="Cao Q."/>
            <person name="Sharma T."/>
            <person name="Shen D."/>
            <person name="Roswanjaya Y."/>
            <person name="Wardhani T."/>
            <person name="Kalhor M.S."/>
            <person name="Jansen J."/>
            <person name="Van den Hoogen J."/>
            <person name="Gungor B."/>
            <person name="Hartog M."/>
            <person name="Hontelez J."/>
            <person name="Verver J."/>
            <person name="Yang W.-C."/>
            <person name="Schijlen E."/>
            <person name="Repin R."/>
            <person name="Schilthuizen M."/>
            <person name="Schranz E."/>
            <person name="Heidstra R."/>
            <person name="Miyata K."/>
            <person name="Fedorova E."/>
            <person name="Kohlen W."/>
            <person name="Bisseling T."/>
            <person name="Smit S."/>
            <person name="Geurts R."/>
        </authorList>
    </citation>
    <scope>NUCLEOTIDE SEQUENCE [LARGE SCALE GENOMIC DNA]</scope>
    <source>
        <strain evidence="10">cv. WU1-14</strain>
    </source>
</reference>
<proteinExistence type="predicted"/>
<dbReference type="PANTHER" id="PTHR11203:SF11">
    <property type="entry name" value="CLEAVAGE AND POLYADENYLATION SPECIFICITY FACTOR SUBUNIT 3"/>
    <property type="match status" value="1"/>
</dbReference>
<feature type="domain" description="Beta-Casp" evidence="7">
    <location>
        <begin position="259"/>
        <end position="378"/>
    </location>
</feature>
<dbReference type="Gene3D" id="3.40.50.10890">
    <property type="match status" value="1"/>
</dbReference>
<dbReference type="GO" id="GO:0003723">
    <property type="term" value="F:RNA binding"/>
    <property type="evidence" value="ECO:0007669"/>
    <property type="project" value="TreeGrafter"/>
</dbReference>
<evidence type="ECO:0000259" key="7">
    <source>
        <dbReference type="SMART" id="SM01027"/>
    </source>
</evidence>
<keyword evidence="2" id="KW-0507">mRNA processing</keyword>
<dbReference type="STRING" id="3476.A0A2P5DRJ9"/>
<dbReference type="GO" id="GO:0004534">
    <property type="term" value="F:5'-3' RNA exonuclease activity"/>
    <property type="evidence" value="ECO:0007669"/>
    <property type="project" value="TreeGrafter"/>
</dbReference>
<evidence type="ECO:0000256" key="1">
    <source>
        <dbReference type="ARBA" id="ARBA00004123"/>
    </source>
</evidence>
<dbReference type="EMBL" id="JXTB01000021">
    <property type="protein sequence ID" value="PON75904.1"/>
    <property type="molecule type" value="Genomic_DNA"/>
</dbReference>
<dbReference type="Pfam" id="PF07521">
    <property type="entry name" value="RMMBL"/>
    <property type="match status" value="1"/>
</dbReference>
<keyword evidence="5" id="KW-0539">Nucleus</keyword>
<dbReference type="FunFam" id="3.40.50.10890:FF:000001">
    <property type="entry name" value="Cleavage and polyadenylation specificity factor subunit 3"/>
    <property type="match status" value="1"/>
</dbReference>
<dbReference type="Pfam" id="PF16661">
    <property type="entry name" value="Lactamase_B_6"/>
    <property type="match status" value="1"/>
</dbReference>
<name>A0A2P5DRJ9_PARAD</name>
<dbReference type="PANTHER" id="PTHR11203">
    <property type="entry name" value="CLEAVAGE AND POLYADENYLATION SPECIFICITY FACTOR FAMILY MEMBER"/>
    <property type="match status" value="1"/>
</dbReference>
<feature type="domain" description="Pre-mRNA 3'-end-processing endonuclease polyadenylation factor C-term" evidence="8">
    <location>
        <begin position="485"/>
        <end position="688"/>
    </location>
</feature>
<dbReference type="InterPro" id="IPR022712">
    <property type="entry name" value="Beta_Casp"/>
</dbReference>
<evidence type="ECO:0000256" key="4">
    <source>
        <dbReference type="ARBA" id="ARBA00022801"/>
    </source>
</evidence>
<evidence type="ECO:0000256" key="5">
    <source>
        <dbReference type="ARBA" id="ARBA00023242"/>
    </source>
</evidence>
<dbReference type="InterPro" id="IPR050698">
    <property type="entry name" value="MBL"/>
</dbReference>
<dbReference type="FunFam" id="3.60.15.10:FF:000001">
    <property type="entry name" value="Cleavage and polyadenylation specificity factor"/>
    <property type="match status" value="1"/>
</dbReference>
<dbReference type="InterPro" id="IPR036866">
    <property type="entry name" value="RibonucZ/Hydroxyglut_hydro"/>
</dbReference>
<sequence length="693" mass="77701">MTSTTGQQPFLKRKDSFAARDEDKLVVTPLGAGNEVGRSCVYMSFKGKTVLFDCGIHPAYSGMAALPYFDEIDPSTVDVLLITHFHLDHAASLPYFLEKTTFKGRVFMTYATKAIYKLLLTDYVKVSKFSVEDMLFDEQDINRSMDKIEVIDFHQTVEVNGIRFWCYTAGHVLGAAMFMVDIASVRVLYTGDYSREEDRHLRAAETPQFSPDICIIESTYGVQHHQPRNIREKRFTDVIHSTISQGGRVLIPAFALGRAQELLLILDEYWSNHPELQNIPIYYASPLAKRCLSVYETYTLSMNDRIRNAKSNPFVFKHISPLKSIENFKDVGPSVVMASPSGLQSGLSRQLFDMWCSDKKNSCVIPGYVVEGTLAKTIINEPKEVTLMNGLTAPLNMQVHYISFSAHADSAQTSAFLEELRPPNIILVHGEANEMGRLKQKLITQFADRNTKILTPKNCQSVEMYFNSQKMAKAIGKLAEKTPEVGEVVSGLLVKKGFSYQIMAPDDLHVFSQLATANITQRITVPYSNIFSIIKHRLQQIYSSVESSTDEESGVPMLQVHDCVIVKQESENHISLHWTSDPISDMVSDSIVALVLNINREVPKVVVESEDRKTEEDNEKKAEKVIYALLVSLFGDVKLGENGKLVISVDGNVAQLDKKSGDVESENEGLQERVRTAFRRIQNAVKPIPLSAS</sequence>
<protein>
    <submittedName>
        <fullName evidence="9">KH-domain/beta-lactamase-domain protein, archaea</fullName>
    </submittedName>
</protein>
<dbReference type="GO" id="GO:0005847">
    <property type="term" value="C:mRNA cleavage and polyadenylation specificity factor complex"/>
    <property type="evidence" value="ECO:0007669"/>
    <property type="project" value="TreeGrafter"/>
</dbReference>
<keyword evidence="3" id="KW-0540">Nuclease</keyword>
<dbReference type="Pfam" id="PF11718">
    <property type="entry name" value="CPSF73-100_C"/>
    <property type="match status" value="1"/>
</dbReference>
<dbReference type="Gene3D" id="3.60.15.10">
    <property type="entry name" value="Ribonuclease Z/Hydroxyacylglutathione hydrolase-like"/>
    <property type="match status" value="1"/>
</dbReference>
<dbReference type="SMART" id="SM01098">
    <property type="entry name" value="CPSF73-100_C"/>
    <property type="match status" value="1"/>
</dbReference>
<evidence type="ECO:0000313" key="9">
    <source>
        <dbReference type="EMBL" id="PON75904.1"/>
    </source>
</evidence>
<dbReference type="OrthoDB" id="10249535at2759"/>
<evidence type="ECO:0000259" key="8">
    <source>
        <dbReference type="SMART" id="SM01098"/>
    </source>
</evidence>
<comment type="subcellular location">
    <subcellularLocation>
        <location evidence="1">Nucleus</location>
    </subcellularLocation>
</comment>
<dbReference type="InterPro" id="IPR021718">
    <property type="entry name" value="CPSF73-100_C"/>
</dbReference>
<dbReference type="SMART" id="SM00849">
    <property type="entry name" value="Lactamase_B"/>
    <property type="match status" value="1"/>
</dbReference>
<evidence type="ECO:0000256" key="3">
    <source>
        <dbReference type="ARBA" id="ARBA00022722"/>
    </source>
</evidence>
<dbReference type="SUPFAM" id="SSF56281">
    <property type="entry name" value="Metallo-hydrolase/oxidoreductase"/>
    <property type="match status" value="1"/>
</dbReference>
<dbReference type="Proteomes" id="UP000237105">
    <property type="component" value="Unassembled WGS sequence"/>
</dbReference>
<dbReference type="SMART" id="SM01027">
    <property type="entry name" value="Beta-Casp"/>
    <property type="match status" value="1"/>
</dbReference>
<dbReference type="AlphaFoldDB" id="A0A2P5DRJ9"/>
<accession>A0A2P5DRJ9</accession>
<dbReference type="GO" id="GO:0004521">
    <property type="term" value="F:RNA endonuclease activity"/>
    <property type="evidence" value="ECO:0007669"/>
    <property type="project" value="TreeGrafter"/>
</dbReference>
<dbReference type="Pfam" id="PF10996">
    <property type="entry name" value="Beta-Casp"/>
    <property type="match status" value="1"/>
</dbReference>
<comment type="caution">
    <text evidence="9">The sequence shown here is derived from an EMBL/GenBank/DDBJ whole genome shotgun (WGS) entry which is preliminary data.</text>
</comment>
<dbReference type="InterPro" id="IPR011108">
    <property type="entry name" value="RMMBL"/>
</dbReference>
<organism evidence="9 10">
    <name type="scientific">Parasponia andersonii</name>
    <name type="common">Sponia andersonii</name>
    <dbReference type="NCBI Taxonomy" id="3476"/>
    <lineage>
        <taxon>Eukaryota</taxon>
        <taxon>Viridiplantae</taxon>
        <taxon>Streptophyta</taxon>
        <taxon>Embryophyta</taxon>
        <taxon>Tracheophyta</taxon>
        <taxon>Spermatophyta</taxon>
        <taxon>Magnoliopsida</taxon>
        <taxon>eudicotyledons</taxon>
        <taxon>Gunneridae</taxon>
        <taxon>Pentapetalae</taxon>
        <taxon>rosids</taxon>
        <taxon>fabids</taxon>
        <taxon>Rosales</taxon>
        <taxon>Cannabaceae</taxon>
        <taxon>Parasponia</taxon>
    </lineage>
</organism>
<gene>
    <name evidence="9" type="ORF">PanWU01x14_038550</name>
</gene>
<feature type="domain" description="Metallo-beta-lactamase" evidence="6">
    <location>
        <begin position="37"/>
        <end position="224"/>
    </location>
</feature>
<dbReference type="CDD" id="cd16292">
    <property type="entry name" value="CPSF3-like_MBL-fold"/>
    <property type="match status" value="1"/>
</dbReference>
<evidence type="ECO:0000259" key="6">
    <source>
        <dbReference type="SMART" id="SM00849"/>
    </source>
</evidence>
<keyword evidence="4" id="KW-0378">Hydrolase</keyword>
<dbReference type="GO" id="GO:0006398">
    <property type="term" value="P:mRNA 3'-end processing by stem-loop binding and cleavage"/>
    <property type="evidence" value="ECO:0007669"/>
    <property type="project" value="TreeGrafter"/>
</dbReference>